<evidence type="ECO:0008006" key="4">
    <source>
        <dbReference type="Google" id="ProtNLM"/>
    </source>
</evidence>
<sequence>MHWFKRMNNFIMISTNDAVFHRNAHVFLGNDEITKNFSVSSSLVLLGEKGMKSVTYKTESTIYLSPNEQSANITCNINSKPPPSTVTWILDESTNLTLGGGQVVDNCWTVIMEKPNGVTEIQLNINHVNNSTFKKYKLITENSIGQSSITGLQNPYTPHALPSLLTTPSQVPTNQTFISEKQAN</sequence>
<reference evidence="1 3" key="2">
    <citation type="journal article" date="2013" name="Nature">
        <title>Insights into bilaterian evolution from three spiralian genomes.</title>
        <authorList>
            <person name="Simakov O."/>
            <person name="Marletaz F."/>
            <person name="Cho S.J."/>
            <person name="Edsinger-Gonzales E."/>
            <person name="Havlak P."/>
            <person name="Hellsten U."/>
            <person name="Kuo D.H."/>
            <person name="Larsson T."/>
            <person name="Lv J."/>
            <person name="Arendt D."/>
            <person name="Savage R."/>
            <person name="Osoegawa K."/>
            <person name="de Jong P."/>
            <person name="Grimwood J."/>
            <person name="Chapman J.A."/>
            <person name="Shapiro H."/>
            <person name="Aerts A."/>
            <person name="Otillar R.P."/>
            <person name="Terry A.Y."/>
            <person name="Boore J.L."/>
            <person name="Grigoriev I.V."/>
            <person name="Lindberg D.R."/>
            <person name="Seaver E.C."/>
            <person name="Weisblat D.A."/>
            <person name="Putnam N.H."/>
            <person name="Rokhsar D.S."/>
        </authorList>
    </citation>
    <scope>NUCLEOTIDE SEQUENCE</scope>
</reference>
<dbReference type="InterPro" id="IPR013783">
    <property type="entry name" value="Ig-like_fold"/>
</dbReference>
<accession>T1ER64</accession>
<dbReference type="RefSeq" id="XP_009019368.1">
    <property type="nucleotide sequence ID" value="XM_009021120.1"/>
</dbReference>
<dbReference type="CTD" id="20199064"/>
<dbReference type="InParanoid" id="T1ER64"/>
<dbReference type="EMBL" id="KB096742">
    <property type="protein sequence ID" value="ESO01960.1"/>
    <property type="molecule type" value="Genomic_DNA"/>
</dbReference>
<dbReference type="SUPFAM" id="SSF48726">
    <property type="entry name" value="Immunoglobulin"/>
    <property type="match status" value="1"/>
</dbReference>
<dbReference type="EnsemblMetazoa" id="HelroT161170">
    <property type="protein sequence ID" value="HelroP161170"/>
    <property type="gene ID" value="HelroG161170"/>
</dbReference>
<dbReference type="Proteomes" id="UP000015101">
    <property type="component" value="Unassembled WGS sequence"/>
</dbReference>
<dbReference type="AlphaFoldDB" id="T1ER64"/>
<dbReference type="KEGG" id="hro:HELRODRAFT_161170"/>
<dbReference type="GeneID" id="20199064"/>
<keyword evidence="3" id="KW-1185">Reference proteome</keyword>
<evidence type="ECO:0000313" key="2">
    <source>
        <dbReference type="EnsemblMetazoa" id="HelroP161170"/>
    </source>
</evidence>
<evidence type="ECO:0000313" key="3">
    <source>
        <dbReference type="Proteomes" id="UP000015101"/>
    </source>
</evidence>
<evidence type="ECO:0000313" key="1">
    <source>
        <dbReference type="EMBL" id="ESO01960.1"/>
    </source>
</evidence>
<name>T1ER64_HELRO</name>
<reference evidence="2" key="3">
    <citation type="submission" date="2015-06" db="UniProtKB">
        <authorList>
            <consortium name="EnsemblMetazoa"/>
        </authorList>
    </citation>
    <scope>IDENTIFICATION</scope>
</reference>
<proteinExistence type="predicted"/>
<dbReference type="EMBL" id="AMQM01000758">
    <property type="status" value="NOT_ANNOTATED_CDS"/>
    <property type="molecule type" value="Genomic_DNA"/>
</dbReference>
<dbReference type="HOGENOM" id="CLU_1469775_0_0_1"/>
<dbReference type="InterPro" id="IPR036179">
    <property type="entry name" value="Ig-like_dom_sf"/>
</dbReference>
<gene>
    <name evidence="2" type="primary">20199064</name>
    <name evidence="1" type="ORF">HELRODRAFT_161170</name>
</gene>
<organism evidence="2 3">
    <name type="scientific">Helobdella robusta</name>
    <name type="common">Californian leech</name>
    <dbReference type="NCBI Taxonomy" id="6412"/>
    <lineage>
        <taxon>Eukaryota</taxon>
        <taxon>Metazoa</taxon>
        <taxon>Spiralia</taxon>
        <taxon>Lophotrochozoa</taxon>
        <taxon>Annelida</taxon>
        <taxon>Clitellata</taxon>
        <taxon>Hirudinea</taxon>
        <taxon>Rhynchobdellida</taxon>
        <taxon>Glossiphoniidae</taxon>
        <taxon>Helobdella</taxon>
    </lineage>
</organism>
<dbReference type="Gene3D" id="2.60.40.10">
    <property type="entry name" value="Immunoglobulins"/>
    <property type="match status" value="1"/>
</dbReference>
<protein>
    <recommendedName>
        <fullName evidence="4">Ig-like domain-containing protein</fullName>
    </recommendedName>
</protein>
<reference evidence="3" key="1">
    <citation type="submission" date="2012-12" db="EMBL/GenBank/DDBJ databases">
        <authorList>
            <person name="Hellsten U."/>
            <person name="Grimwood J."/>
            <person name="Chapman J.A."/>
            <person name="Shapiro H."/>
            <person name="Aerts A."/>
            <person name="Otillar R.P."/>
            <person name="Terry A.Y."/>
            <person name="Boore J.L."/>
            <person name="Simakov O."/>
            <person name="Marletaz F."/>
            <person name="Cho S.-J."/>
            <person name="Edsinger-Gonzales E."/>
            <person name="Havlak P."/>
            <person name="Kuo D.-H."/>
            <person name="Larsson T."/>
            <person name="Lv J."/>
            <person name="Arendt D."/>
            <person name="Savage R."/>
            <person name="Osoegawa K."/>
            <person name="de Jong P."/>
            <person name="Lindberg D.R."/>
            <person name="Seaver E.C."/>
            <person name="Weisblat D.A."/>
            <person name="Putnam N.H."/>
            <person name="Grigoriev I.V."/>
            <person name="Rokhsar D.S."/>
        </authorList>
    </citation>
    <scope>NUCLEOTIDE SEQUENCE</scope>
</reference>